<name>A0A0G0LSL7_9BACT</name>
<proteinExistence type="predicted"/>
<accession>A0A0G0LSL7</accession>
<organism evidence="1 2">
    <name type="scientific">Candidatus Woesebacteria bacterium GW2011_GWB1_39_10b</name>
    <dbReference type="NCBI Taxonomy" id="1618573"/>
    <lineage>
        <taxon>Bacteria</taxon>
        <taxon>Candidatus Woeseibacteriota</taxon>
    </lineage>
</organism>
<reference evidence="1 2" key="1">
    <citation type="journal article" date="2015" name="Nature">
        <title>rRNA introns, odd ribosomes, and small enigmatic genomes across a large radiation of phyla.</title>
        <authorList>
            <person name="Brown C.T."/>
            <person name="Hug L.A."/>
            <person name="Thomas B.C."/>
            <person name="Sharon I."/>
            <person name="Castelle C.J."/>
            <person name="Singh A."/>
            <person name="Wilkins M.J."/>
            <person name="Williams K.H."/>
            <person name="Banfield J.F."/>
        </authorList>
    </citation>
    <scope>NUCLEOTIDE SEQUENCE [LARGE SCALE GENOMIC DNA]</scope>
</reference>
<evidence type="ECO:0000313" key="2">
    <source>
        <dbReference type="Proteomes" id="UP000034932"/>
    </source>
</evidence>
<evidence type="ECO:0008006" key="3">
    <source>
        <dbReference type="Google" id="ProtNLM"/>
    </source>
</evidence>
<sequence>MFDELDTVVLKKDIKEYGLKKGDIGTVVHVYDKEKAMEVEFVTALGKTIALVTLAKNEIRPMARVEILHARAFASF</sequence>
<dbReference type="AlphaFoldDB" id="A0A0G0LSL7"/>
<dbReference type="InterPro" id="IPR032568">
    <property type="entry name" value="DUF4926"/>
</dbReference>
<dbReference type="STRING" id="1618573.UT19_C0005G0042"/>
<evidence type="ECO:0000313" key="1">
    <source>
        <dbReference type="EMBL" id="KKQ94027.1"/>
    </source>
</evidence>
<dbReference type="Pfam" id="PF16277">
    <property type="entry name" value="DUF4926"/>
    <property type="match status" value="1"/>
</dbReference>
<gene>
    <name evidence="1" type="ORF">UT19_C0005G0042</name>
</gene>
<dbReference type="Proteomes" id="UP000034932">
    <property type="component" value="Unassembled WGS sequence"/>
</dbReference>
<comment type="caution">
    <text evidence="1">The sequence shown here is derived from an EMBL/GenBank/DDBJ whole genome shotgun (WGS) entry which is preliminary data.</text>
</comment>
<dbReference type="EMBL" id="LBVW01000005">
    <property type="protein sequence ID" value="KKQ94027.1"/>
    <property type="molecule type" value="Genomic_DNA"/>
</dbReference>
<protein>
    <recommendedName>
        <fullName evidence="3">DUF4926 domain-containing protein</fullName>
    </recommendedName>
</protein>